<accession>A0ABP9ZZK0</accession>
<evidence type="ECO:0000313" key="2">
    <source>
        <dbReference type="EMBL" id="GAA6145561.1"/>
    </source>
</evidence>
<feature type="region of interest" description="Disordered" evidence="1">
    <location>
        <begin position="127"/>
        <end position="191"/>
    </location>
</feature>
<organism evidence="2 3">
    <name type="scientific">Thalassolituus maritimus</name>
    <dbReference type="NCBI Taxonomy" id="484498"/>
    <lineage>
        <taxon>Bacteria</taxon>
        <taxon>Pseudomonadati</taxon>
        <taxon>Pseudomonadota</taxon>
        <taxon>Gammaproteobacteria</taxon>
        <taxon>Oceanospirillales</taxon>
        <taxon>Oceanospirillaceae</taxon>
        <taxon>Thalassolituus</taxon>
    </lineage>
</organism>
<feature type="compositionally biased region" description="Low complexity" evidence="1">
    <location>
        <begin position="140"/>
        <end position="150"/>
    </location>
</feature>
<name>A0ABP9ZZK0_9GAMM</name>
<feature type="compositionally biased region" description="Basic and acidic residues" evidence="1">
    <location>
        <begin position="127"/>
        <end position="139"/>
    </location>
</feature>
<dbReference type="RefSeq" id="WP_353294564.1">
    <property type="nucleotide sequence ID" value="NZ_BAABWH010000004.1"/>
</dbReference>
<sequence>MTETTQTHALIGKYYEEEREQREKELSLAELKLRLDANDLAMLGMIARRFRKGRDDVAQEVLSSALLDLFSCIDAAERKLMARDADDAAKSIADNIAEENGVRDVEFRTGYWTQQDRQITKVEKQREKAAKQAEKEAEKAATQATQKETAPAMMDAAEAQTAENQSSENEAVEDAGQYVETSAIEKAPAALETQTEAANELNEVAESSEEKEVASAE</sequence>
<comment type="caution">
    <text evidence="2">The sequence shown here is derived from an EMBL/GenBank/DDBJ whole genome shotgun (WGS) entry which is preliminary data.</text>
</comment>
<evidence type="ECO:0000256" key="1">
    <source>
        <dbReference type="SAM" id="MobiDB-lite"/>
    </source>
</evidence>
<evidence type="ECO:0000313" key="3">
    <source>
        <dbReference type="Proteomes" id="UP001481413"/>
    </source>
</evidence>
<proteinExistence type="predicted"/>
<reference evidence="2 3" key="1">
    <citation type="submission" date="2024-04" db="EMBL/GenBank/DDBJ databases">
        <title>Draft genome sequence of Thalassolituus maritimus NBRC 116585.</title>
        <authorList>
            <person name="Miyakawa T."/>
            <person name="Kusuya Y."/>
            <person name="Miura T."/>
        </authorList>
    </citation>
    <scope>NUCLEOTIDE SEQUENCE [LARGE SCALE GENOMIC DNA]</scope>
    <source>
        <strain evidence="2 3">5NW40-0001</strain>
    </source>
</reference>
<gene>
    <name evidence="2" type="ORF">NBRC116585_16790</name>
</gene>
<dbReference type="EMBL" id="BAABWH010000004">
    <property type="protein sequence ID" value="GAA6145561.1"/>
    <property type="molecule type" value="Genomic_DNA"/>
</dbReference>
<dbReference type="Proteomes" id="UP001481413">
    <property type="component" value="Unassembled WGS sequence"/>
</dbReference>
<protein>
    <submittedName>
        <fullName evidence="2">Uncharacterized protein</fullName>
    </submittedName>
</protein>
<keyword evidence="3" id="KW-1185">Reference proteome</keyword>